<comment type="caution">
    <text evidence="1">The sequence shown here is derived from an EMBL/GenBank/DDBJ whole genome shotgun (WGS) entry which is preliminary data.</text>
</comment>
<dbReference type="Proteomes" id="UP000593563">
    <property type="component" value="Unassembled WGS sequence"/>
</dbReference>
<reference evidence="1" key="1">
    <citation type="submission" date="2020-01" db="EMBL/GenBank/DDBJ databases">
        <title>The Celery Genome Sequence Reveals Sequential Paleo-tetraploidization, Resistance Gene Elimination, Karyotype Evolution, and Functional Innovation in Apiales.</title>
        <authorList>
            <person name="Song X."/>
        </authorList>
    </citation>
    <scope>NUCLEOTIDE SEQUENCE</scope>
    <source>
        <tissue evidence="1">Leaf</tissue>
    </source>
</reference>
<dbReference type="Pfam" id="PF09713">
    <property type="entry name" value="A_thal_3526"/>
    <property type="match status" value="1"/>
</dbReference>
<gene>
    <name evidence="1" type="ORF">AG4045_027435</name>
</gene>
<dbReference type="PANTHER" id="PTHR31871">
    <property type="entry name" value="OS02G0137100 PROTEIN"/>
    <property type="match status" value="1"/>
</dbReference>
<proteinExistence type="predicted"/>
<evidence type="ECO:0008006" key="3">
    <source>
        <dbReference type="Google" id="ProtNLM"/>
    </source>
</evidence>
<evidence type="ECO:0000313" key="2">
    <source>
        <dbReference type="Proteomes" id="UP000593563"/>
    </source>
</evidence>
<keyword evidence="2" id="KW-1185">Reference proteome</keyword>
<dbReference type="InterPro" id="IPR006476">
    <property type="entry name" value="CHP01589_pln"/>
</dbReference>
<dbReference type="EMBL" id="WRXP01003694">
    <property type="protein sequence ID" value="KAF1001592.1"/>
    <property type="molecule type" value="Genomic_DNA"/>
</dbReference>
<dbReference type="PANTHER" id="PTHR31871:SF1">
    <property type="entry name" value="HISTIDINE-TRNA LIGASE"/>
    <property type="match status" value="1"/>
</dbReference>
<evidence type="ECO:0000313" key="1">
    <source>
        <dbReference type="EMBL" id="KAF1001592.1"/>
    </source>
</evidence>
<dbReference type="AlphaFoldDB" id="A0A6L5BAG9"/>
<protein>
    <recommendedName>
        <fullName evidence="3">Angiotensin-converting enzyme 2</fullName>
    </recommendedName>
</protein>
<organism evidence="1 2">
    <name type="scientific">Apium graveolens</name>
    <name type="common">Celery</name>
    <dbReference type="NCBI Taxonomy" id="4045"/>
    <lineage>
        <taxon>Eukaryota</taxon>
        <taxon>Viridiplantae</taxon>
        <taxon>Streptophyta</taxon>
        <taxon>Embryophyta</taxon>
        <taxon>Tracheophyta</taxon>
        <taxon>Spermatophyta</taxon>
        <taxon>Magnoliopsida</taxon>
        <taxon>eudicotyledons</taxon>
        <taxon>Gunneridae</taxon>
        <taxon>Pentapetalae</taxon>
        <taxon>asterids</taxon>
        <taxon>campanulids</taxon>
        <taxon>Apiales</taxon>
        <taxon>Apiaceae</taxon>
        <taxon>Apioideae</taxon>
        <taxon>apioid superclade</taxon>
        <taxon>Apieae</taxon>
        <taxon>Apium</taxon>
    </lineage>
</organism>
<sequence length="325" mass="36126">MSTDESRKVSGQDIQAVQNLIEQCLIRYMTRKEVMNFLSLKKNIEPAVTELVWQKLEQENQEFFNAYNLRLTLKEQIAEFNKLLDRQVKMMHHADTSGVSYRPVSASHVSPMHRNSSSYPAENAGHALMTESMRQPITTNIPNEFNNRGLSVPCMQIPVDISGQSRKSETSNVMLAQNQNIGMAQRLNGGMLKREAGYSGMSQFIYGSDNNIMETHPLSTDASNLLYSDVESHTLPSLNEAMLDAADTTNFGLLGNYGISDLTTEFSNSSGLLSLSSVLPSFLDIYTCTHTYLHMNTVNAAPRGGGLPPSLCVFAWLHGLLNIFC</sequence>
<name>A0A6L5BAG9_APIGR</name>
<accession>A0A6L5BAG9</accession>
<dbReference type="NCBIfam" id="TIGR01589">
    <property type="entry name" value="A_thal_3526"/>
    <property type="match status" value="1"/>
</dbReference>